<feature type="region of interest" description="Disordered" evidence="6">
    <location>
        <begin position="538"/>
        <end position="557"/>
    </location>
</feature>
<accession>A0A7G9GBK1</accession>
<keyword evidence="11" id="KW-1185">Reference proteome</keyword>
<feature type="domain" description="MacB-like periplasmic core" evidence="9">
    <location>
        <begin position="811"/>
        <end position="999"/>
    </location>
</feature>
<dbReference type="InterPro" id="IPR025857">
    <property type="entry name" value="MacB_PCD"/>
</dbReference>
<feature type="compositionally biased region" description="Basic and acidic residues" evidence="6">
    <location>
        <begin position="248"/>
        <end position="268"/>
    </location>
</feature>
<dbReference type="InterPro" id="IPR038766">
    <property type="entry name" value="Membrane_comp_ABC_pdt"/>
</dbReference>
<feature type="compositionally biased region" description="Basic and acidic residues" evidence="6">
    <location>
        <begin position="474"/>
        <end position="484"/>
    </location>
</feature>
<dbReference type="RefSeq" id="WP_249328657.1">
    <property type="nucleotide sequence ID" value="NZ_CP060635.1"/>
</dbReference>
<dbReference type="EMBL" id="CP060635">
    <property type="protein sequence ID" value="QNM08183.1"/>
    <property type="molecule type" value="Genomic_DNA"/>
</dbReference>
<feature type="region of interest" description="Disordered" evidence="6">
    <location>
        <begin position="562"/>
        <end position="582"/>
    </location>
</feature>
<dbReference type="GO" id="GO:0005886">
    <property type="term" value="C:plasma membrane"/>
    <property type="evidence" value="ECO:0007669"/>
    <property type="project" value="UniProtKB-SubCell"/>
</dbReference>
<protein>
    <submittedName>
        <fullName evidence="10">ABC transporter permease</fullName>
    </submittedName>
</protein>
<evidence type="ECO:0000256" key="7">
    <source>
        <dbReference type="SAM" id="Phobius"/>
    </source>
</evidence>
<feature type="domain" description="ABC3 transporter permease C-terminal" evidence="8">
    <location>
        <begin position="640"/>
        <end position="751"/>
    </location>
</feature>
<feature type="transmembrane region" description="Helical" evidence="7">
    <location>
        <begin position="14"/>
        <end position="34"/>
    </location>
</feature>
<evidence type="ECO:0000256" key="4">
    <source>
        <dbReference type="ARBA" id="ARBA00022989"/>
    </source>
</evidence>
<feature type="transmembrane region" description="Helical" evidence="7">
    <location>
        <begin position="682"/>
        <end position="703"/>
    </location>
</feature>
<dbReference type="PANTHER" id="PTHR30287">
    <property type="entry name" value="MEMBRANE COMPONENT OF PREDICTED ABC SUPERFAMILY METABOLITE UPTAKE TRANSPORTER"/>
    <property type="match status" value="1"/>
</dbReference>
<evidence type="ECO:0000256" key="6">
    <source>
        <dbReference type="SAM" id="MobiDB-lite"/>
    </source>
</evidence>
<feature type="transmembrane region" description="Helical" evidence="7">
    <location>
        <begin position="1094"/>
        <end position="1115"/>
    </location>
</feature>
<feature type="transmembrane region" description="Helical" evidence="7">
    <location>
        <begin position="640"/>
        <end position="661"/>
    </location>
</feature>
<dbReference type="Pfam" id="PF02687">
    <property type="entry name" value="FtsX"/>
    <property type="match status" value="2"/>
</dbReference>
<dbReference type="Pfam" id="PF12704">
    <property type="entry name" value="MacB_PCD"/>
    <property type="match status" value="1"/>
</dbReference>
<evidence type="ECO:0000256" key="2">
    <source>
        <dbReference type="ARBA" id="ARBA00022475"/>
    </source>
</evidence>
<sequence length="1170" mass="130931">MLRKDFFREIRKNAGRFISIFFIVLLGTAFYAGVRSANYDMKYTADSYFDDSRLMDIRVIGSLGLTDQDIRDMQEIPGVEKAVGGYTKEVLCDTGENELVLKMIAGTENINHVTLDEGRLPEKDDECLADTVLLTKMDFRIGDQITVASGTDEALEDSLNYKTYTIVGTGYLPYYMDLTRGVGSIGDGNIDAFLVVNPGAFNLDVYTEAYVQLKGAQGLQSYSDAYDSLTAAAVDELEAVGEKASERRYEEVRSDGEKELEDARRQVEDGEQELEDARQELEDGRQKLEEAEATLEEKEQELEDGRSELEQGEQELADVRAQVEDGERQLQEAEDLLDQKEAELNAAREQYQTGLAQYQAGEAAYSQQKAEYDQGLAQYQAGEALYAEEYQKYQAGLEQFQSQGLVPQDVADQFAALDAEKSAKEAELEQAGQDPEQDPEYQMLKAQWEAMKPVADAAQELLAASQKLQEARDTLDATKQRLDDAGPQLQSAREQLDATKGTLDNAARQISEGDGALTAGRQELEGKKPELAKARAQMEAGEAELADARRQVEDGEQQLKAGREELEEKRRELEDGEQEYQEAFEDAQPELADARQKIEDGQAELDDLEVPKWYVLDRDKISSCVGFGQDAERMKNLGEVFPVIFFLVAALVSLTAMTRMVEEQRLQIGTLKALGYSDGTIAVKYFSYAMLATVSGSICGILIGEKVLPYVIMDAYGMLYTGLPEYLTPINWDQAFLALAAAAASTGIATLVACFRELKAKPADLMRPEAPKSGRRVFLERVTILWKRLSFTQKSTLRNLIRYKKRFFMTIIGIGGCMALMLVGFGLEDSITEIAKRQYVDIFTYDASATLNTKASDAQREEFMKTVSEREGVTGTIEVCEVNVDLENGRKTRSANLYVPSDVQGISDFLTLRDRKSQEVYEYPREGVALSEKTAKMLNVSVGGTIQIKKGDESDPVPVKVTRIVENYIQHYAFLSPDTYEQLFGEAPEYDYFYLNYEDHSAGAEQALGQELMHWDACSGVSFVTDLEEQINDMLKSLNIVIYVLIFSAGLLAFVVLYNLNSINITERQRELATLKVLGFYDKEVAMYVYRENILLTVIGILVGAFMGAVLHQFTILTVEVDLMMFGRIISPGSFFLSGIITVLFSVLVNFFMFYRLRKIDMIESLKSVE</sequence>
<evidence type="ECO:0000256" key="3">
    <source>
        <dbReference type="ARBA" id="ARBA00022692"/>
    </source>
</evidence>
<reference evidence="10 11" key="1">
    <citation type="submission" date="2020-08" db="EMBL/GenBank/DDBJ databases">
        <authorList>
            <person name="Liu C."/>
            <person name="Sun Q."/>
        </authorList>
    </citation>
    <scope>NUCLEOTIDE SEQUENCE [LARGE SCALE GENOMIC DNA]</scope>
    <source>
        <strain evidence="10 11">NSJ-29</strain>
    </source>
</reference>
<name>A0A7G9GBK1_9FIRM</name>
<feature type="compositionally biased region" description="Basic and acidic residues" evidence="6">
    <location>
        <begin position="562"/>
        <end position="573"/>
    </location>
</feature>
<dbReference type="KEGG" id="whj:H9Q79_15025"/>
<feature type="region of interest" description="Disordered" evidence="6">
    <location>
        <begin position="474"/>
        <end position="530"/>
    </location>
</feature>
<dbReference type="Gene3D" id="6.10.250.2200">
    <property type="match status" value="1"/>
</dbReference>
<feature type="transmembrane region" description="Helical" evidence="7">
    <location>
        <begin position="807"/>
        <end position="827"/>
    </location>
</feature>
<dbReference type="Gene3D" id="1.10.287.620">
    <property type="entry name" value="Helix Hairpins"/>
    <property type="match status" value="1"/>
</dbReference>
<evidence type="ECO:0000256" key="1">
    <source>
        <dbReference type="ARBA" id="ARBA00004651"/>
    </source>
</evidence>
<keyword evidence="5 7" id="KW-0472">Membrane</keyword>
<dbReference type="AlphaFoldDB" id="A0A7G9GBK1"/>
<feature type="transmembrane region" description="Helical" evidence="7">
    <location>
        <begin position="735"/>
        <end position="755"/>
    </location>
</feature>
<evidence type="ECO:0000313" key="11">
    <source>
        <dbReference type="Proteomes" id="UP000515860"/>
    </source>
</evidence>
<keyword evidence="4 7" id="KW-1133">Transmembrane helix</keyword>
<dbReference type="PANTHER" id="PTHR30287:SF1">
    <property type="entry name" value="INNER MEMBRANE PROTEIN"/>
    <property type="match status" value="1"/>
</dbReference>
<evidence type="ECO:0000256" key="5">
    <source>
        <dbReference type="ARBA" id="ARBA00023136"/>
    </source>
</evidence>
<organism evidence="10 11">
    <name type="scientific">Wansuia hejianensis</name>
    <dbReference type="NCBI Taxonomy" id="2763667"/>
    <lineage>
        <taxon>Bacteria</taxon>
        <taxon>Bacillati</taxon>
        <taxon>Bacillota</taxon>
        <taxon>Clostridia</taxon>
        <taxon>Lachnospirales</taxon>
        <taxon>Lachnospiraceae</taxon>
        <taxon>Wansuia</taxon>
    </lineage>
</organism>
<evidence type="ECO:0000313" key="10">
    <source>
        <dbReference type="EMBL" id="QNM08183.1"/>
    </source>
</evidence>
<dbReference type="InterPro" id="IPR003838">
    <property type="entry name" value="ABC3_permease_C"/>
</dbReference>
<comment type="subcellular location">
    <subcellularLocation>
        <location evidence="1">Cell membrane</location>
        <topology evidence="1">Multi-pass membrane protein</topology>
    </subcellularLocation>
</comment>
<feature type="compositionally biased region" description="Acidic residues" evidence="6">
    <location>
        <begin position="291"/>
        <end position="302"/>
    </location>
</feature>
<feature type="transmembrane region" description="Helical" evidence="7">
    <location>
        <begin position="1135"/>
        <end position="1155"/>
    </location>
</feature>
<gene>
    <name evidence="10" type="ORF">H9Q79_15025</name>
</gene>
<evidence type="ECO:0000259" key="8">
    <source>
        <dbReference type="Pfam" id="PF02687"/>
    </source>
</evidence>
<proteinExistence type="predicted"/>
<keyword evidence="2" id="KW-1003">Cell membrane</keyword>
<feature type="transmembrane region" description="Helical" evidence="7">
    <location>
        <begin position="1040"/>
        <end position="1060"/>
    </location>
</feature>
<keyword evidence="3 7" id="KW-0812">Transmembrane</keyword>
<feature type="compositionally biased region" description="Basic and acidic residues" evidence="6">
    <location>
        <begin position="275"/>
        <end position="290"/>
    </location>
</feature>
<feature type="region of interest" description="Disordered" evidence="6">
    <location>
        <begin position="421"/>
        <end position="440"/>
    </location>
</feature>
<feature type="region of interest" description="Disordered" evidence="6">
    <location>
        <begin position="248"/>
        <end position="313"/>
    </location>
</feature>
<dbReference type="Proteomes" id="UP000515860">
    <property type="component" value="Chromosome"/>
</dbReference>
<evidence type="ECO:0000259" key="9">
    <source>
        <dbReference type="Pfam" id="PF12704"/>
    </source>
</evidence>
<feature type="domain" description="ABC3 transporter permease C-terminal" evidence="8">
    <location>
        <begin position="1044"/>
        <end position="1161"/>
    </location>
</feature>